<dbReference type="EMBL" id="PNBA02000537">
    <property type="protein sequence ID" value="KAG6383490.1"/>
    <property type="molecule type" value="Genomic_DNA"/>
</dbReference>
<evidence type="ECO:0000256" key="3">
    <source>
        <dbReference type="ARBA" id="ARBA00023125"/>
    </source>
</evidence>
<dbReference type="PANTHER" id="PTHR46250">
    <property type="entry name" value="MYB/SANT-LIKE DNA-BINDING DOMAIN PROTEIN-RELATED"/>
    <property type="match status" value="1"/>
</dbReference>
<evidence type="ECO:0000256" key="4">
    <source>
        <dbReference type="ARBA" id="ARBA00023163"/>
    </source>
</evidence>
<dbReference type="AlphaFoldDB" id="A0A8X8VW46"/>
<sequence>MMQTWPQREEVKVTYNGSQSVGASGGLSGLVKLERTRHSWLKREEEVVIMALHDIVAGGWKADNGFRPGHSKMIYNVLKREIANTELKVTAHINSKIGTWKPQPNSGVLPFEFTIYYCPKDHHDFMVDTYGAALACSKMLNVGLPDHAQWYVQLGIQDDLWGLGPGWPLFAHYSHFKERDLLTFTYNEDDFFMSRVCMETYRNTTRVSSRGKMSMIRMSACPLKVLPLSSTEFNEHGEEEDAFDIQLPPVADAPLNPNDGAATNQTVEHNKKSDSTGRAPDLELKLSVAIWRCYLECCRSVRSSLRLEVLFGMLSSPQQVGGSGSPVVGMSS</sequence>
<organism evidence="7">
    <name type="scientific">Salvia splendens</name>
    <name type="common">Scarlet sage</name>
    <dbReference type="NCBI Taxonomy" id="180675"/>
    <lineage>
        <taxon>Eukaryota</taxon>
        <taxon>Viridiplantae</taxon>
        <taxon>Streptophyta</taxon>
        <taxon>Embryophyta</taxon>
        <taxon>Tracheophyta</taxon>
        <taxon>Spermatophyta</taxon>
        <taxon>Magnoliopsida</taxon>
        <taxon>eudicotyledons</taxon>
        <taxon>Gunneridae</taxon>
        <taxon>Pentapetalae</taxon>
        <taxon>asterids</taxon>
        <taxon>lamiids</taxon>
        <taxon>Lamiales</taxon>
        <taxon>Lamiaceae</taxon>
        <taxon>Nepetoideae</taxon>
        <taxon>Mentheae</taxon>
        <taxon>Salviinae</taxon>
        <taxon>Salvia</taxon>
        <taxon>Salvia subgen. Calosphace</taxon>
        <taxon>core Calosphace</taxon>
    </lineage>
</organism>
<keyword evidence="8" id="KW-1185">Reference proteome</keyword>
<evidence type="ECO:0000256" key="5">
    <source>
        <dbReference type="ARBA" id="ARBA00023242"/>
    </source>
</evidence>
<keyword evidence="5" id="KW-0539">Nucleus</keyword>
<feature type="compositionally biased region" description="Basic and acidic residues" evidence="6">
    <location>
        <begin position="268"/>
        <end position="278"/>
    </location>
</feature>
<name>A0A8X8VW46_SALSN</name>
<keyword evidence="2" id="KW-0805">Transcription regulation</keyword>
<evidence type="ECO:0000313" key="8">
    <source>
        <dbReference type="Proteomes" id="UP000298416"/>
    </source>
</evidence>
<comment type="caution">
    <text evidence="7">The sequence shown here is derived from an EMBL/GenBank/DDBJ whole genome shotgun (WGS) entry which is preliminary data.</text>
</comment>
<dbReference type="GO" id="GO:0003677">
    <property type="term" value="F:DNA binding"/>
    <property type="evidence" value="ECO:0007669"/>
    <property type="project" value="UniProtKB-KW"/>
</dbReference>
<keyword evidence="3" id="KW-0238">DNA-binding</keyword>
<dbReference type="InterPro" id="IPR015300">
    <property type="entry name" value="DNA-bd_pseudobarrel_sf"/>
</dbReference>
<dbReference type="SUPFAM" id="SSF101936">
    <property type="entry name" value="DNA-binding pseudobarrel domain"/>
    <property type="match status" value="1"/>
</dbReference>
<feature type="region of interest" description="Disordered" evidence="6">
    <location>
        <begin position="255"/>
        <end position="278"/>
    </location>
</feature>
<evidence type="ECO:0000256" key="6">
    <source>
        <dbReference type="SAM" id="MobiDB-lite"/>
    </source>
</evidence>
<keyword evidence="4" id="KW-0804">Transcription</keyword>
<protein>
    <submittedName>
        <fullName evidence="7">Uncharacterized protein</fullName>
    </submittedName>
</protein>
<evidence type="ECO:0000313" key="7">
    <source>
        <dbReference type="EMBL" id="KAG6383490.1"/>
    </source>
</evidence>
<evidence type="ECO:0000256" key="1">
    <source>
        <dbReference type="ARBA" id="ARBA00004123"/>
    </source>
</evidence>
<accession>A0A8X8VW46</accession>
<comment type="subcellular location">
    <subcellularLocation>
        <location evidence="1">Nucleus</location>
    </subcellularLocation>
</comment>
<dbReference type="GO" id="GO:0005634">
    <property type="term" value="C:nucleus"/>
    <property type="evidence" value="ECO:0007669"/>
    <property type="project" value="UniProtKB-SubCell"/>
</dbReference>
<proteinExistence type="predicted"/>
<evidence type="ECO:0000256" key="2">
    <source>
        <dbReference type="ARBA" id="ARBA00023015"/>
    </source>
</evidence>
<dbReference type="Proteomes" id="UP000298416">
    <property type="component" value="Unassembled WGS sequence"/>
</dbReference>
<reference evidence="7" key="1">
    <citation type="submission" date="2018-01" db="EMBL/GenBank/DDBJ databases">
        <authorList>
            <person name="Mao J.F."/>
        </authorList>
    </citation>
    <scope>NUCLEOTIDE SEQUENCE</scope>
    <source>
        <strain evidence="7">Huo1</strain>
        <tissue evidence="7">Leaf</tissue>
    </source>
</reference>
<gene>
    <name evidence="7" type="ORF">SASPL_156757</name>
</gene>
<reference evidence="7" key="2">
    <citation type="submission" date="2020-08" db="EMBL/GenBank/DDBJ databases">
        <title>Plant Genome Project.</title>
        <authorList>
            <person name="Zhang R.-G."/>
        </authorList>
    </citation>
    <scope>NUCLEOTIDE SEQUENCE</scope>
    <source>
        <strain evidence="7">Huo1</strain>
        <tissue evidence="7">Leaf</tissue>
    </source>
</reference>